<dbReference type="GO" id="GO:0005886">
    <property type="term" value="C:plasma membrane"/>
    <property type="evidence" value="ECO:0007669"/>
    <property type="project" value="TreeGrafter"/>
</dbReference>
<dbReference type="Pfam" id="PF04138">
    <property type="entry name" value="GtrA_DPMS_TM"/>
    <property type="match status" value="1"/>
</dbReference>
<keyword evidence="3 6" id="KW-0812">Transmembrane</keyword>
<keyword evidence="4 6" id="KW-1133">Transmembrane helix</keyword>
<dbReference type="EMBL" id="LS483343">
    <property type="protein sequence ID" value="SQF39936.1"/>
    <property type="molecule type" value="Genomic_DNA"/>
</dbReference>
<name>A0A2X3W6I4_9STRE</name>
<evidence type="ECO:0000256" key="3">
    <source>
        <dbReference type="ARBA" id="ARBA00022692"/>
    </source>
</evidence>
<evidence type="ECO:0000256" key="4">
    <source>
        <dbReference type="ARBA" id="ARBA00022989"/>
    </source>
</evidence>
<comment type="similarity">
    <text evidence="2">Belongs to the GtrA family.</text>
</comment>
<dbReference type="GO" id="GO:0000271">
    <property type="term" value="P:polysaccharide biosynthetic process"/>
    <property type="evidence" value="ECO:0007669"/>
    <property type="project" value="InterPro"/>
</dbReference>
<dbReference type="RefSeq" id="WP_018029502.1">
    <property type="nucleotide sequence ID" value="NZ_CAMCCF010000003.1"/>
</dbReference>
<keyword evidence="5 6" id="KW-0472">Membrane</keyword>
<dbReference type="KEGG" id="sfer:NCTC12278_00640"/>
<evidence type="ECO:0000256" key="5">
    <source>
        <dbReference type="ARBA" id="ARBA00023136"/>
    </source>
</evidence>
<sequence>MKKQPIARFIQKIIQNEVFKYLLAGVLTTIFYAILRISIYPILNNATIAATVSNVLAIVFAFFINDTYVFNQARQGWQERFIKFFIARLSTLILDTGLAFLLVDQFPGIIGQFVNQNMAMVNAIATLIGQVLIMVTNYFISKFLIFKNKK</sequence>
<reference evidence="8 9" key="1">
    <citation type="submission" date="2018-06" db="EMBL/GenBank/DDBJ databases">
        <authorList>
            <consortium name="Pathogen Informatics"/>
            <person name="Doyle S."/>
        </authorList>
    </citation>
    <scope>NUCLEOTIDE SEQUENCE [LARGE SCALE GENOMIC DNA]</scope>
    <source>
        <strain evidence="8 9">NCTC12278</strain>
    </source>
</reference>
<feature type="domain" description="GtrA/DPMS transmembrane" evidence="7">
    <location>
        <begin position="20"/>
        <end position="146"/>
    </location>
</feature>
<gene>
    <name evidence="8" type="ORF">NCTC12278_00640</name>
</gene>
<proteinExistence type="inferred from homology"/>
<keyword evidence="9" id="KW-1185">Reference proteome</keyword>
<protein>
    <submittedName>
        <fullName evidence="8">GtrA-like protein</fullName>
    </submittedName>
</protein>
<evidence type="ECO:0000313" key="9">
    <source>
        <dbReference type="Proteomes" id="UP000249495"/>
    </source>
</evidence>
<evidence type="ECO:0000313" key="8">
    <source>
        <dbReference type="EMBL" id="SQF39936.1"/>
    </source>
</evidence>
<evidence type="ECO:0000259" key="7">
    <source>
        <dbReference type="Pfam" id="PF04138"/>
    </source>
</evidence>
<feature type="transmembrane region" description="Helical" evidence="6">
    <location>
        <begin position="46"/>
        <end position="64"/>
    </location>
</feature>
<dbReference type="PANTHER" id="PTHR38459:SF5">
    <property type="entry name" value="CELL WALL TEICHOIC ACID GLYCOSYLATION PROTEIN GTCA"/>
    <property type="match status" value="1"/>
</dbReference>
<dbReference type="InterPro" id="IPR007267">
    <property type="entry name" value="GtrA_DPMS_TM"/>
</dbReference>
<accession>A0A2X3W6I4</accession>
<feature type="transmembrane region" description="Helical" evidence="6">
    <location>
        <begin position="21"/>
        <end position="40"/>
    </location>
</feature>
<evidence type="ECO:0000256" key="6">
    <source>
        <dbReference type="SAM" id="Phobius"/>
    </source>
</evidence>
<dbReference type="InterPro" id="IPR051401">
    <property type="entry name" value="GtrA_CellWall_Glycosyl"/>
</dbReference>
<evidence type="ECO:0000256" key="2">
    <source>
        <dbReference type="ARBA" id="ARBA00009399"/>
    </source>
</evidence>
<dbReference type="Proteomes" id="UP000249495">
    <property type="component" value="Chromosome 1"/>
</dbReference>
<dbReference type="PANTHER" id="PTHR38459">
    <property type="entry name" value="PROPHAGE BACTOPRENOL-LINKED GLUCOSE TRANSLOCASE HOMOLOG"/>
    <property type="match status" value="1"/>
</dbReference>
<dbReference type="AlphaFoldDB" id="A0A2X3W6I4"/>
<feature type="transmembrane region" description="Helical" evidence="6">
    <location>
        <begin position="123"/>
        <end position="145"/>
    </location>
</feature>
<organism evidence="8 9">
    <name type="scientific">Streptococcus ferus</name>
    <dbReference type="NCBI Taxonomy" id="1345"/>
    <lineage>
        <taxon>Bacteria</taxon>
        <taxon>Bacillati</taxon>
        <taxon>Bacillota</taxon>
        <taxon>Bacilli</taxon>
        <taxon>Lactobacillales</taxon>
        <taxon>Streptococcaceae</taxon>
        <taxon>Streptococcus</taxon>
    </lineage>
</organism>
<feature type="transmembrane region" description="Helical" evidence="6">
    <location>
        <begin position="85"/>
        <end position="103"/>
    </location>
</feature>
<dbReference type="OrthoDB" id="361483at2"/>
<evidence type="ECO:0000256" key="1">
    <source>
        <dbReference type="ARBA" id="ARBA00004141"/>
    </source>
</evidence>
<comment type="subcellular location">
    <subcellularLocation>
        <location evidence="1">Membrane</location>
        <topology evidence="1">Multi-pass membrane protein</topology>
    </subcellularLocation>
</comment>
<dbReference type="STRING" id="1123303.GCA_000372425_00173"/>